<dbReference type="CDD" id="cd06173">
    <property type="entry name" value="MFS_MefA_like"/>
    <property type="match status" value="1"/>
</dbReference>
<dbReference type="Gene3D" id="1.20.1250.20">
    <property type="entry name" value="MFS general substrate transporter like domains"/>
    <property type="match status" value="1"/>
</dbReference>
<feature type="transmembrane region" description="Helical" evidence="7">
    <location>
        <begin position="227"/>
        <end position="249"/>
    </location>
</feature>
<organism evidence="9 10">
    <name type="scientific">Pelotomaculum thermopropionicum (strain DSM 13744 / JCM 10971 / SI)</name>
    <dbReference type="NCBI Taxonomy" id="370438"/>
    <lineage>
        <taxon>Bacteria</taxon>
        <taxon>Bacillati</taxon>
        <taxon>Bacillota</taxon>
        <taxon>Clostridia</taxon>
        <taxon>Eubacteriales</taxon>
        <taxon>Desulfotomaculaceae</taxon>
        <taxon>Pelotomaculum</taxon>
    </lineage>
</organism>
<evidence type="ECO:0000256" key="6">
    <source>
        <dbReference type="ARBA" id="ARBA00023136"/>
    </source>
</evidence>
<proteinExistence type="predicted"/>
<gene>
    <name evidence="9" type="primary">AraJ</name>
    <name evidence="9" type="ordered locus">PTH_0107</name>
</gene>
<protein>
    <submittedName>
        <fullName evidence="9">Arabinose efflux permease</fullName>
    </submittedName>
</protein>
<evidence type="ECO:0000256" key="5">
    <source>
        <dbReference type="ARBA" id="ARBA00022989"/>
    </source>
</evidence>
<dbReference type="PANTHER" id="PTHR23513:SF11">
    <property type="entry name" value="STAPHYLOFERRIN A TRANSPORTER"/>
    <property type="match status" value="1"/>
</dbReference>
<feature type="transmembrane region" description="Helical" evidence="7">
    <location>
        <begin position="261"/>
        <end position="280"/>
    </location>
</feature>
<evidence type="ECO:0000313" key="9">
    <source>
        <dbReference type="EMBL" id="BAF58288.1"/>
    </source>
</evidence>
<dbReference type="InterPro" id="IPR020846">
    <property type="entry name" value="MFS_dom"/>
</dbReference>
<feature type="transmembrane region" description="Helical" evidence="7">
    <location>
        <begin position="166"/>
        <end position="193"/>
    </location>
</feature>
<dbReference type="STRING" id="370438.PTH_0107"/>
<feature type="transmembrane region" description="Helical" evidence="7">
    <location>
        <begin position="311"/>
        <end position="328"/>
    </location>
</feature>
<evidence type="ECO:0000256" key="1">
    <source>
        <dbReference type="ARBA" id="ARBA00004651"/>
    </source>
</evidence>
<dbReference type="GO" id="GO:0022857">
    <property type="term" value="F:transmembrane transporter activity"/>
    <property type="evidence" value="ECO:0007669"/>
    <property type="project" value="InterPro"/>
</dbReference>
<evidence type="ECO:0000256" key="2">
    <source>
        <dbReference type="ARBA" id="ARBA00022448"/>
    </source>
</evidence>
<keyword evidence="4 7" id="KW-0812">Transmembrane</keyword>
<dbReference type="SUPFAM" id="SSF103473">
    <property type="entry name" value="MFS general substrate transporter"/>
    <property type="match status" value="1"/>
</dbReference>
<dbReference type="eggNOG" id="COG2814">
    <property type="taxonomic scope" value="Bacteria"/>
</dbReference>
<dbReference type="PROSITE" id="PS50850">
    <property type="entry name" value="MFS"/>
    <property type="match status" value="1"/>
</dbReference>
<dbReference type="EMBL" id="AP009389">
    <property type="protein sequence ID" value="BAF58288.1"/>
    <property type="molecule type" value="Genomic_DNA"/>
</dbReference>
<dbReference type="InterPro" id="IPR010290">
    <property type="entry name" value="TM_effector"/>
</dbReference>
<comment type="subcellular location">
    <subcellularLocation>
        <location evidence="1">Cell membrane</location>
        <topology evidence="1">Multi-pass membrane protein</topology>
    </subcellularLocation>
</comment>
<evidence type="ECO:0000256" key="4">
    <source>
        <dbReference type="ARBA" id="ARBA00022692"/>
    </source>
</evidence>
<keyword evidence="6 7" id="KW-0472">Membrane</keyword>
<dbReference type="HOGENOM" id="CLU_034180_11_2_9"/>
<feature type="transmembrane region" description="Helical" evidence="7">
    <location>
        <begin position="349"/>
        <end position="369"/>
    </location>
</feature>
<evidence type="ECO:0000256" key="3">
    <source>
        <dbReference type="ARBA" id="ARBA00022475"/>
    </source>
</evidence>
<dbReference type="AlphaFoldDB" id="A5D627"/>
<feature type="transmembrane region" description="Helical" evidence="7">
    <location>
        <begin position="287"/>
        <end position="305"/>
    </location>
</feature>
<dbReference type="KEGG" id="pth:PTH_0107"/>
<accession>A5D627</accession>
<keyword evidence="3" id="KW-1003">Cell membrane</keyword>
<reference evidence="10" key="1">
    <citation type="journal article" date="2008" name="Genome Res.">
        <title>The genome of Pelotomaculum thermopropionicum reveals niche-associated evolution in anaerobic microbiota.</title>
        <authorList>
            <person name="Kosaka T."/>
            <person name="Kato S."/>
            <person name="Shimoyama T."/>
            <person name="Ishii S."/>
            <person name="Abe T."/>
            <person name="Watanabe K."/>
        </authorList>
    </citation>
    <scope>NUCLEOTIDE SEQUENCE [LARGE SCALE GENOMIC DNA]</scope>
    <source>
        <strain evidence="10">DSM 13744 / JCM 10971 / SI</strain>
    </source>
</reference>
<dbReference type="InterPro" id="IPR036259">
    <property type="entry name" value="MFS_trans_sf"/>
</dbReference>
<feature type="domain" description="Major facilitator superfamily (MFS) profile" evidence="8">
    <location>
        <begin position="1"/>
        <end position="403"/>
    </location>
</feature>
<dbReference type="PANTHER" id="PTHR23513">
    <property type="entry name" value="INTEGRAL MEMBRANE EFFLUX PROTEIN-RELATED"/>
    <property type="match status" value="1"/>
</dbReference>
<sequence length="422" mass="45069">MNGLKIALRSFQYRNYRLFFGGQSISLIGTWLQNIAMSWLVYRLTNSALLLGVVGFAGQFPALFLTPFAGVLADRWDRRSILVITQTLFMIQAFTLACLVLTGHISIRHIIPLSVFSGLVSAFDVPARQSFVVEIVEKKEDLVNAIALNSSMFNGARLIGPSVAGILISAVGEGFCFLLNGISYLAVITALLAMRVRLKKPAKGGPGVLQGMREGFAYAFGNRPIRYIILLLALVSLVGMPYSVLMPVFAGEILHGGPHTLGFLVGFSGMGAISGAVYLASRKDAGGLIRIIPLAAGIFGAGLAVFSRSGILWLSLFLMLFTGFGMMVQMASSNTVLQTIVDDDKRGRVMSFFSMSFMSISPFGSLLAGSLASRIGAPDTLLIGGACCILGAIVFAAKLPVLKEALVLQGNIRGCSDKDYSP</sequence>
<feature type="transmembrane region" description="Helical" evidence="7">
    <location>
        <begin position="381"/>
        <end position="401"/>
    </location>
</feature>
<keyword evidence="10" id="KW-1185">Reference proteome</keyword>
<feature type="transmembrane region" description="Helical" evidence="7">
    <location>
        <begin position="81"/>
        <end position="107"/>
    </location>
</feature>
<name>A5D627_PELTS</name>
<dbReference type="GO" id="GO:0005886">
    <property type="term" value="C:plasma membrane"/>
    <property type="evidence" value="ECO:0007669"/>
    <property type="project" value="UniProtKB-SubCell"/>
</dbReference>
<keyword evidence="5 7" id="KW-1133">Transmembrane helix</keyword>
<feature type="transmembrane region" description="Helical" evidence="7">
    <location>
        <begin position="48"/>
        <end position="69"/>
    </location>
</feature>
<evidence type="ECO:0000256" key="7">
    <source>
        <dbReference type="SAM" id="Phobius"/>
    </source>
</evidence>
<dbReference type="Pfam" id="PF05977">
    <property type="entry name" value="MFS_3"/>
    <property type="match status" value="1"/>
</dbReference>
<keyword evidence="2" id="KW-0813">Transport</keyword>
<feature type="transmembrane region" description="Helical" evidence="7">
    <location>
        <begin position="20"/>
        <end position="42"/>
    </location>
</feature>
<dbReference type="Proteomes" id="UP000006556">
    <property type="component" value="Chromosome"/>
</dbReference>
<evidence type="ECO:0000259" key="8">
    <source>
        <dbReference type="PROSITE" id="PS50850"/>
    </source>
</evidence>
<evidence type="ECO:0000313" key="10">
    <source>
        <dbReference type="Proteomes" id="UP000006556"/>
    </source>
</evidence>